<keyword evidence="16" id="KW-1185">Reference proteome</keyword>
<dbReference type="GeneID" id="27316834"/>
<evidence type="ECO:0000256" key="1">
    <source>
        <dbReference type="ARBA" id="ARBA00001973"/>
    </source>
</evidence>
<dbReference type="PANTHER" id="PTHR11474">
    <property type="entry name" value="TYROSINASE FAMILY MEMBER"/>
    <property type="match status" value="1"/>
</dbReference>
<feature type="region of interest" description="Disordered" evidence="11">
    <location>
        <begin position="411"/>
        <end position="467"/>
    </location>
</feature>
<dbReference type="GO" id="GO:0004503">
    <property type="term" value="F:tyrosinase activity"/>
    <property type="evidence" value="ECO:0007669"/>
    <property type="project" value="UniProtKB-EC"/>
</dbReference>
<dbReference type="InterPro" id="IPR050316">
    <property type="entry name" value="Tyrosinase/Hemocyanin"/>
</dbReference>
<comment type="catalytic activity">
    <reaction evidence="9">
        <text>2 L-dopa + O2 = 2 L-dopaquinone + 2 H2O</text>
        <dbReference type="Rhea" id="RHEA:34287"/>
        <dbReference type="ChEBI" id="CHEBI:15377"/>
        <dbReference type="ChEBI" id="CHEBI:15379"/>
        <dbReference type="ChEBI" id="CHEBI:57504"/>
        <dbReference type="ChEBI" id="CHEBI:57924"/>
        <dbReference type="EC" id="1.14.18.1"/>
    </reaction>
</comment>
<evidence type="ECO:0000256" key="6">
    <source>
        <dbReference type="ARBA" id="ARBA00023008"/>
    </source>
</evidence>
<dbReference type="VEuPathDB" id="FungiDB:PV09_08861"/>
<dbReference type="InParanoid" id="A0A0D1ZZE1"/>
<dbReference type="Gene3D" id="1.10.1280.10">
    <property type="entry name" value="Di-copper center containing domain from catechol oxidase"/>
    <property type="match status" value="1"/>
</dbReference>
<accession>A0A0D1ZZE1</accession>
<evidence type="ECO:0000313" key="16">
    <source>
        <dbReference type="Proteomes" id="UP000053259"/>
    </source>
</evidence>
<evidence type="ECO:0000256" key="11">
    <source>
        <dbReference type="SAM" id="MobiDB-lite"/>
    </source>
</evidence>
<evidence type="ECO:0000313" key="15">
    <source>
        <dbReference type="EMBL" id="KIV99429.1"/>
    </source>
</evidence>
<proteinExistence type="inferred from homology"/>
<organism evidence="15 16">
    <name type="scientific">Verruconis gallopava</name>
    <dbReference type="NCBI Taxonomy" id="253628"/>
    <lineage>
        <taxon>Eukaryota</taxon>
        <taxon>Fungi</taxon>
        <taxon>Dikarya</taxon>
        <taxon>Ascomycota</taxon>
        <taxon>Pezizomycotina</taxon>
        <taxon>Dothideomycetes</taxon>
        <taxon>Pleosporomycetidae</taxon>
        <taxon>Venturiales</taxon>
        <taxon>Sympoventuriaceae</taxon>
        <taxon>Verruconis</taxon>
    </lineage>
</organism>
<comment type="catalytic activity">
    <reaction evidence="10">
        <text>L-tyrosine + O2 = L-dopaquinone + H2O</text>
        <dbReference type="Rhea" id="RHEA:18117"/>
        <dbReference type="ChEBI" id="CHEBI:15377"/>
        <dbReference type="ChEBI" id="CHEBI:15379"/>
        <dbReference type="ChEBI" id="CHEBI:57924"/>
        <dbReference type="ChEBI" id="CHEBI:58315"/>
        <dbReference type="EC" id="1.14.18.1"/>
    </reaction>
</comment>
<evidence type="ECO:0000256" key="12">
    <source>
        <dbReference type="SAM" id="SignalP"/>
    </source>
</evidence>
<evidence type="ECO:0000256" key="3">
    <source>
        <dbReference type="ARBA" id="ARBA00011906"/>
    </source>
</evidence>
<dbReference type="Pfam" id="PF18132">
    <property type="entry name" value="Tyrosinase_C"/>
    <property type="match status" value="1"/>
</dbReference>
<dbReference type="EC" id="1.14.18.1" evidence="3"/>
<dbReference type="PROSITE" id="PS00498">
    <property type="entry name" value="TYROSINASE_2"/>
    <property type="match status" value="1"/>
</dbReference>
<keyword evidence="12" id="KW-0732">Signal</keyword>
<evidence type="ECO:0000259" key="13">
    <source>
        <dbReference type="PROSITE" id="PS00497"/>
    </source>
</evidence>
<comment type="similarity">
    <text evidence="2">Belongs to the tyrosinase family.</text>
</comment>
<keyword evidence="8" id="KW-0470">Melanin biosynthesis</keyword>
<dbReference type="GO" id="GO:0046872">
    <property type="term" value="F:metal ion binding"/>
    <property type="evidence" value="ECO:0007669"/>
    <property type="project" value="UniProtKB-KW"/>
</dbReference>
<dbReference type="Gene3D" id="2.60.310.20">
    <property type="match status" value="1"/>
</dbReference>
<dbReference type="Proteomes" id="UP000053259">
    <property type="component" value="Unassembled WGS sequence"/>
</dbReference>
<dbReference type="GO" id="GO:0042438">
    <property type="term" value="P:melanin biosynthetic process"/>
    <property type="evidence" value="ECO:0007669"/>
    <property type="project" value="UniProtKB-KW"/>
</dbReference>
<dbReference type="STRING" id="253628.A0A0D1ZZE1"/>
<feature type="domain" description="Tyrosinase copper-binding" evidence="14">
    <location>
        <begin position="304"/>
        <end position="315"/>
    </location>
</feature>
<dbReference type="EMBL" id="KN847577">
    <property type="protein sequence ID" value="KIV99429.1"/>
    <property type="molecule type" value="Genomic_DNA"/>
</dbReference>
<keyword evidence="4" id="KW-0479">Metal-binding</keyword>
<feature type="compositionally biased region" description="Low complexity" evidence="11">
    <location>
        <begin position="414"/>
        <end position="467"/>
    </location>
</feature>
<dbReference type="PROSITE" id="PS00497">
    <property type="entry name" value="TYROSINASE_1"/>
    <property type="match status" value="1"/>
</dbReference>
<dbReference type="Pfam" id="PF00264">
    <property type="entry name" value="Tyrosinase"/>
    <property type="match status" value="1"/>
</dbReference>
<feature type="signal peptide" evidence="12">
    <location>
        <begin position="1"/>
        <end position="18"/>
    </location>
</feature>
<keyword evidence="5" id="KW-0560">Oxidoreductase</keyword>
<dbReference type="SUPFAM" id="SSF48056">
    <property type="entry name" value="Di-copper centre-containing domain"/>
    <property type="match status" value="1"/>
</dbReference>
<protein>
    <recommendedName>
        <fullName evidence="3">tyrosinase</fullName>
        <ecNumber evidence="3">1.14.18.1</ecNumber>
    </recommendedName>
</protein>
<feature type="domain" description="Tyrosinase copper-binding" evidence="13">
    <location>
        <begin position="105"/>
        <end position="122"/>
    </location>
</feature>
<dbReference type="AlphaFoldDB" id="A0A0D1ZZE1"/>
<keyword evidence="6" id="KW-0186">Copper</keyword>
<evidence type="ECO:0000256" key="4">
    <source>
        <dbReference type="ARBA" id="ARBA00022723"/>
    </source>
</evidence>
<dbReference type="InterPro" id="IPR041640">
    <property type="entry name" value="Tyrosinase_C"/>
</dbReference>
<dbReference type="InterPro" id="IPR002227">
    <property type="entry name" value="Tyrosinase_Cu-bd"/>
</dbReference>
<comment type="cofactor">
    <cofactor evidence="1">
        <name>Cu(2+)</name>
        <dbReference type="ChEBI" id="CHEBI:29036"/>
    </cofactor>
</comment>
<dbReference type="PRINTS" id="PR00092">
    <property type="entry name" value="TYROSINASE"/>
</dbReference>
<evidence type="ECO:0000256" key="8">
    <source>
        <dbReference type="ARBA" id="ARBA00023101"/>
    </source>
</evidence>
<name>A0A0D1ZZE1_9PEZI</name>
<evidence type="ECO:0000259" key="14">
    <source>
        <dbReference type="PROSITE" id="PS00498"/>
    </source>
</evidence>
<evidence type="ECO:0000256" key="10">
    <source>
        <dbReference type="ARBA" id="ARBA00048881"/>
    </source>
</evidence>
<gene>
    <name evidence="15" type="ORF">PV09_08861</name>
</gene>
<dbReference type="PANTHER" id="PTHR11474:SF76">
    <property type="entry name" value="SHKT DOMAIN-CONTAINING PROTEIN"/>
    <property type="match status" value="1"/>
</dbReference>
<reference evidence="15 16" key="1">
    <citation type="submission" date="2015-01" db="EMBL/GenBank/DDBJ databases">
        <title>The Genome Sequence of Ochroconis gallopava CBS43764.</title>
        <authorList>
            <consortium name="The Broad Institute Genomics Platform"/>
            <person name="Cuomo C."/>
            <person name="de Hoog S."/>
            <person name="Gorbushina A."/>
            <person name="Stielow B."/>
            <person name="Teixiera M."/>
            <person name="Abouelleil A."/>
            <person name="Chapman S.B."/>
            <person name="Priest M."/>
            <person name="Young S.K."/>
            <person name="Wortman J."/>
            <person name="Nusbaum C."/>
            <person name="Birren B."/>
        </authorList>
    </citation>
    <scope>NUCLEOTIDE SEQUENCE [LARGE SCALE GENOMIC DNA]</scope>
    <source>
        <strain evidence="15 16">CBS 43764</strain>
    </source>
</reference>
<evidence type="ECO:0000256" key="2">
    <source>
        <dbReference type="ARBA" id="ARBA00009928"/>
    </source>
</evidence>
<feature type="chain" id="PRO_5002248324" description="tyrosinase" evidence="12">
    <location>
        <begin position="19"/>
        <end position="679"/>
    </location>
</feature>
<keyword evidence="7" id="KW-0503">Monooxygenase</keyword>
<dbReference type="OrthoDB" id="6132182at2759"/>
<sequence length="679" mass="71411">MRSALFAAAAALMGSAFAARDTISVTGATTDGLVGVRRELTELATDTDAFNLYLLAMNRYMNADTSDVLSFYQVSGVHGVPCQPWSGVQGNQAAISQGGCGYCTHSSTLFPAWHRAYVAAYEQGFYEQVQGVISDFASNPTQQAIFQKAASGLRIAYWDWAAAASGKTVPSILIQPKVTVPSPSGGSQTIDNPFYQYKFQILTQASTGGAPWINWPDTVRCPDSSTSGSDLNTMVNNIQSAFTNIQALTYKMLLNCAQWEEMADDSAATSSEGCSAGLESIHDQVHMNIGGNGHMGDLGHAGFDPAFWLHHANVDRLLALWQIAQDKTWFSPGLSGVATYTTPANEQVDGTSPLTPFYKDASSQTFWTPNEVEDWTTFGYTYPEVMNGLSTDKSSVISAINSLYGTQTIPPVNSGSSSSSSSSSAIPSATPSSPSKLTNSSISSTPASAAASSKPSSGSSSGSTSLTPLPSNLPSLLTPSGRTFDWSCSIVAERMGLGCSFFVYIFFGDVPADSSTWGSASNLVGSHGFFASTTMTATSGWLSSGSVALTPALVEQIAVGKLKSLDASVVEPFLHQKLNWAVKKVNGEVVDASSVPGLEITVVLTKLVPPASSNSAPTWEVPQSFTNVTSGLSGGYSGWTYNSGYSSGSSSGSMSGSSSSPDTGSCIPQVKYVYEYVYV</sequence>
<evidence type="ECO:0000256" key="9">
    <source>
        <dbReference type="ARBA" id="ARBA00048233"/>
    </source>
</evidence>
<dbReference type="InterPro" id="IPR008922">
    <property type="entry name" value="Di-copper_centre_dom_sf"/>
</dbReference>
<evidence type="ECO:0000256" key="7">
    <source>
        <dbReference type="ARBA" id="ARBA00023033"/>
    </source>
</evidence>
<dbReference type="HOGENOM" id="CLU_013691_3_0_1"/>
<dbReference type="RefSeq" id="XP_016209299.1">
    <property type="nucleotide sequence ID" value="XM_016362824.1"/>
</dbReference>
<evidence type="ECO:0000256" key="5">
    <source>
        <dbReference type="ARBA" id="ARBA00023002"/>
    </source>
</evidence>